<dbReference type="Proteomes" id="UP001221898">
    <property type="component" value="Unassembled WGS sequence"/>
</dbReference>
<sequence length="211" mass="23345">MAFLTGEISSSFEEWDFFSEDDGWNDHHRSPSPELTETHLETSELSAWANEKIESSSPWQVFRDGFPMVDTFKDATISEIKPLLQLLQKTSEQPPPSSSPVLCDAASLWSCLLKEPSGLRLSETNPCPHSLTGLLTALNITPENLCSFQDSPPAEPDREGPSGEPAGPPAGPLIRTKLLASDLCRDAPSFLYQISCQWLSKHNLHLQRPES</sequence>
<proteinExistence type="predicted"/>
<dbReference type="AlphaFoldDB" id="A0AAD7SBA4"/>
<name>A0AAD7SBA4_9TELE</name>
<dbReference type="EMBL" id="JAINUG010000085">
    <property type="protein sequence ID" value="KAJ8399203.1"/>
    <property type="molecule type" value="Genomic_DNA"/>
</dbReference>
<evidence type="ECO:0000256" key="1">
    <source>
        <dbReference type="SAM" id="MobiDB-lite"/>
    </source>
</evidence>
<comment type="caution">
    <text evidence="2">The sequence shown here is derived from an EMBL/GenBank/DDBJ whole genome shotgun (WGS) entry which is preliminary data.</text>
</comment>
<protein>
    <submittedName>
        <fullName evidence="2">Uncharacterized protein</fullName>
    </submittedName>
</protein>
<evidence type="ECO:0000313" key="2">
    <source>
        <dbReference type="EMBL" id="KAJ8399203.1"/>
    </source>
</evidence>
<feature type="region of interest" description="Disordered" evidence="1">
    <location>
        <begin position="146"/>
        <end position="172"/>
    </location>
</feature>
<accession>A0AAD7SBA4</accession>
<keyword evidence="3" id="KW-1185">Reference proteome</keyword>
<organism evidence="2 3">
    <name type="scientific">Aldrovandia affinis</name>
    <dbReference type="NCBI Taxonomy" id="143900"/>
    <lineage>
        <taxon>Eukaryota</taxon>
        <taxon>Metazoa</taxon>
        <taxon>Chordata</taxon>
        <taxon>Craniata</taxon>
        <taxon>Vertebrata</taxon>
        <taxon>Euteleostomi</taxon>
        <taxon>Actinopterygii</taxon>
        <taxon>Neopterygii</taxon>
        <taxon>Teleostei</taxon>
        <taxon>Notacanthiformes</taxon>
        <taxon>Halosauridae</taxon>
        <taxon>Aldrovandia</taxon>
    </lineage>
</organism>
<evidence type="ECO:0000313" key="3">
    <source>
        <dbReference type="Proteomes" id="UP001221898"/>
    </source>
</evidence>
<gene>
    <name evidence="2" type="ORF">AAFF_G00415820</name>
</gene>
<reference evidence="2" key="1">
    <citation type="journal article" date="2023" name="Science">
        <title>Genome structures resolve the early diversification of teleost fishes.</title>
        <authorList>
            <person name="Parey E."/>
            <person name="Louis A."/>
            <person name="Montfort J."/>
            <person name="Bouchez O."/>
            <person name="Roques C."/>
            <person name="Iampietro C."/>
            <person name="Lluch J."/>
            <person name="Castinel A."/>
            <person name="Donnadieu C."/>
            <person name="Desvignes T."/>
            <person name="Floi Bucao C."/>
            <person name="Jouanno E."/>
            <person name="Wen M."/>
            <person name="Mejri S."/>
            <person name="Dirks R."/>
            <person name="Jansen H."/>
            <person name="Henkel C."/>
            <person name="Chen W.J."/>
            <person name="Zahm M."/>
            <person name="Cabau C."/>
            <person name="Klopp C."/>
            <person name="Thompson A.W."/>
            <person name="Robinson-Rechavi M."/>
            <person name="Braasch I."/>
            <person name="Lecointre G."/>
            <person name="Bobe J."/>
            <person name="Postlethwait J.H."/>
            <person name="Berthelot C."/>
            <person name="Roest Crollius H."/>
            <person name="Guiguen Y."/>
        </authorList>
    </citation>
    <scope>NUCLEOTIDE SEQUENCE</scope>
    <source>
        <strain evidence="2">NC1722</strain>
    </source>
</reference>